<keyword evidence="2" id="KW-1185">Reference proteome</keyword>
<dbReference type="Gene3D" id="3.30.1360.120">
    <property type="entry name" value="Probable tRNA modification gtpase trme, domain 1"/>
    <property type="match status" value="1"/>
</dbReference>
<protein>
    <submittedName>
        <fullName evidence="1">Sarcosine oxidase subunit gamma</fullName>
    </submittedName>
</protein>
<gene>
    <name evidence="1" type="ORF">C6Y53_00015</name>
</gene>
<evidence type="ECO:0000313" key="2">
    <source>
        <dbReference type="Proteomes" id="UP000237655"/>
    </source>
</evidence>
<reference evidence="2" key="1">
    <citation type="submission" date="2018-03" db="EMBL/GenBank/DDBJ databases">
        <title>Genomic analysis of the strain SH-1 isolated from shrimp intestine.</title>
        <authorList>
            <person name="Kim Y.-S."/>
            <person name="Kim S.-E."/>
            <person name="Kim K.-H."/>
        </authorList>
    </citation>
    <scope>NUCLEOTIDE SEQUENCE [LARGE SCALE GENOMIC DNA]</scope>
    <source>
        <strain evidence="2">SH-1</strain>
    </source>
</reference>
<evidence type="ECO:0000313" key="1">
    <source>
        <dbReference type="EMBL" id="AVO36257.1"/>
    </source>
</evidence>
<dbReference type="SUPFAM" id="SSF103025">
    <property type="entry name" value="Folate-binding domain"/>
    <property type="match status" value="1"/>
</dbReference>
<name>A0A2S0MKA3_9RHOB</name>
<dbReference type="RefSeq" id="WP_106470572.1">
    <property type="nucleotide sequence ID" value="NZ_CP027665.1"/>
</dbReference>
<dbReference type="Gene3D" id="3.30.70.1520">
    <property type="entry name" value="Heterotetrameric sarcosine oxidase"/>
    <property type="match status" value="1"/>
</dbReference>
<accession>A0A2S0MKA3</accession>
<organism evidence="1 2">
    <name type="scientific">Pukyongiella litopenaei</name>
    <dbReference type="NCBI Taxonomy" id="2605946"/>
    <lineage>
        <taxon>Bacteria</taxon>
        <taxon>Pseudomonadati</taxon>
        <taxon>Pseudomonadota</taxon>
        <taxon>Alphaproteobacteria</taxon>
        <taxon>Rhodobacterales</taxon>
        <taxon>Paracoccaceae</taxon>
        <taxon>Pukyongiella</taxon>
    </lineage>
</organism>
<dbReference type="EMBL" id="CP027665">
    <property type="protein sequence ID" value="AVO36257.1"/>
    <property type="molecule type" value="Genomic_DNA"/>
</dbReference>
<dbReference type="Proteomes" id="UP000237655">
    <property type="component" value="Chromosome"/>
</dbReference>
<dbReference type="AlphaFoldDB" id="A0A2S0MKA3"/>
<dbReference type="InterPro" id="IPR027266">
    <property type="entry name" value="TrmE/GcvT-like"/>
</dbReference>
<sequence length="181" mass="19326">MAELIAKTPCDGLLPLQIGGVRLTEVPPAALTLISPWPGRDRALDAVLRAAHDLGLPGPGRATGRSGKRAIWFGRGQILLAGPDPDAALAEHAALSDQSDGWAVVDLEGDAAPVVLARLVPVDLRPTVFRRGHTARTQLGQLHVSLTRLGVRRWRIMAFRSMAHTLVHELQTAMEAVAARG</sequence>
<proteinExistence type="predicted"/>
<dbReference type="KEGG" id="thas:C6Y53_00015"/>